<evidence type="ECO:0000313" key="1">
    <source>
        <dbReference type="EMBL" id="ACD95408.1"/>
    </source>
</evidence>
<accession>B3EAH0</accession>
<organism evidence="1 2">
    <name type="scientific">Trichlorobacter lovleyi (strain ATCC BAA-1151 / DSM 17278 / SZ)</name>
    <name type="common">Geobacter lovleyi</name>
    <dbReference type="NCBI Taxonomy" id="398767"/>
    <lineage>
        <taxon>Bacteria</taxon>
        <taxon>Pseudomonadati</taxon>
        <taxon>Thermodesulfobacteriota</taxon>
        <taxon>Desulfuromonadia</taxon>
        <taxon>Geobacterales</taxon>
        <taxon>Geobacteraceae</taxon>
        <taxon>Trichlorobacter</taxon>
    </lineage>
</organism>
<dbReference type="RefSeq" id="WP_012469748.1">
    <property type="nucleotide sequence ID" value="NC_010814.1"/>
</dbReference>
<gene>
    <name evidence="1" type="ordered locus">Glov_1692</name>
</gene>
<protein>
    <submittedName>
        <fullName evidence="1">Uncharacterized protein</fullName>
    </submittedName>
</protein>
<keyword evidence="2" id="KW-1185">Reference proteome</keyword>
<dbReference type="KEGG" id="glo:Glov_1692"/>
<dbReference type="HOGENOM" id="CLU_2633027_0_0_7"/>
<evidence type="ECO:0000313" key="2">
    <source>
        <dbReference type="Proteomes" id="UP000002420"/>
    </source>
</evidence>
<dbReference type="EMBL" id="CP001089">
    <property type="protein sequence ID" value="ACD95408.1"/>
    <property type="molecule type" value="Genomic_DNA"/>
</dbReference>
<reference evidence="1 2" key="1">
    <citation type="submission" date="2008-05" db="EMBL/GenBank/DDBJ databases">
        <title>Complete sequence of chromosome of Geobacter lovleyi SZ.</title>
        <authorList>
            <consortium name="US DOE Joint Genome Institute"/>
            <person name="Lucas S."/>
            <person name="Copeland A."/>
            <person name="Lapidus A."/>
            <person name="Glavina del Rio T."/>
            <person name="Dalin E."/>
            <person name="Tice H."/>
            <person name="Bruce D."/>
            <person name="Goodwin L."/>
            <person name="Pitluck S."/>
            <person name="Chertkov O."/>
            <person name="Meincke L."/>
            <person name="Brettin T."/>
            <person name="Detter J.C."/>
            <person name="Han C."/>
            <person name="Tapia R."/>
            <person name="Kuske C.R."/>
            <person name="Schmutz J."/>
            <person name="Larimer F."/>
            <person name="Land M."/>
            <person name="Hauser L."/>
            <person name="Kyrpides N."/>
            <person name="Mikhailova N."/>
            <person name="Sung Y."/>
            <person name="Fletcher K.E."/>
            <person name="Ritalahti K.M."/>
            <person name="Loeffler F.E."/>
            <person name="Richardson P."/>
        </authorList>
    </citation>
    <scope>NUCLEOTIDE SEQUENCE [LARGE SCALE GENOMIC DNA]</scope>
    <source>
        <strain evidence="2">ATCC BAA-1151 / DSM 17278 / SZ</strain>
    </source>
</reference>
<sequence>MKTCMSPVLWVQLPHNQQRLNGGSWQERCYPFRGVLAEKRAESTVERRRVIEDCWLALQEFEQEFECQAGKPKGELS</sequence>
<dbReference type="AlphaFoldDB" id="B3EAH0"/>
<dbReference type="STRING" id="398767.Glov_1692"/>
<proteinExistence type="predicted"/>
<name>B3EAH0_TRIL1</name>
<dbReference type="Proteomes" id="UP000002420">
    <property type="component" value="Chromosome"/>
</dbReference>